<feature type="coiled-coil region" evidence="2">
    <location>
        <begin position="145"/>
        <end position="172"/>
    </location>
</feature>
<evidence type="ECO:0000256" key="2">
    <source>
        <dbReference type="SAM" id="Coils"/>
    </source>
</evidence>
<dbReference type="EMBL" id="JAHRHJ020000001">
    <property type="protein sequence ID" value="KAH9330738.1"/>
    <property type="molecule type" value="Genomic_DNA"/>
</dbReference>
<dbReference type="AlphaFoldDB" id="A0AA38LMK0"/>
<evidence type="ECO:0000259" key="3">
    <source>
        <dbReference type="PROSITE" id="PS50891"/>
    </source>
</evidence>
<evidence type="ECO:0000256" key="1">
    <source>
        <dbReference type="ARBA" id="ARBA00005474"/>
    </source>
</evidence>
<keyword evidence="2" id="KW-0175">Coiled coil</keyword>
<comment type="caution">
    <text evidence="4">The sequence shown here is derived from an EMBL/GenBank/DDBJ whole genome shotgun (WGS) entry which is preliminary data.</text>
</comment>
<reference evidence="4 5" key="1">
    <citation type="journal article" date="2021" name="Nat. Plants">
        <title>The Taxus genome provides insights into paclitaxel biosynthesis.</title>
        <authorList>
            <person name="Xiong X."/>
            <person name="Gou J."/>
            <person name="Liao Q."/>
            <person name="Li Y."/>
            <person name="Zhou Q."/>
            <person name="Bi G."/>
            <person name="Li C."/>
            <person name="Du R."/>
            <person name="Wang X."/>
            <person name="Sun T."/>
            <person name="Guo L."/>
            <person name="Liang H."/>
            <person name="Lu P."/>
            <person name="Wu Y."/>
            <person name="Zhang Z."/>
            <person name="Ro D.K."/>
            <person name="Shang Y."/>
            <person name="Huang S."/>
            <person name="Yan J."/>
        </authorList>
    </citation>
    <scope>NUCLEOTIDE SEQUENCE [LARGE SCALE GENOMIC DNA]</scope>
    <source>
        <strain evidence="4">Ta-2019</strain>
    </source>
</reference>
<evidence type="ECO:0000313" key="4">
    <source>
        <dbReference type="EMBL" id="KAH9330738.1"/>
    </source>
</evidence>
<dbReference type="InterPro" id="IPR004883">
    <property type="entry name" value="LOB"/>
</dbReference>
<dbReference type="PROSITE" id="PS50891">
    <property type="entry name" value="LOB"/>
    <property type="match status" value="1"/>
</dbReference>
<name>A0AA38LMK0_TAXCH</name>
<dbReference type="Pfam" id="PF03195">
    <property type="entry name" value="LOB"/>
    <property type="match status" value="1"/>
</dbReference>
<dbReference type="PANTHER" id="PTHR31301:SF206">
    <property type="entry name" value="LOB DOMAIN-CONTAINING PROTEIN 1"/>
    <property type="match status" value="1"/>
</dbReference>
<evidence type="ECO:0000313" key="5">
    <source>
        <dbReference type="Proteomes" id="UP000824469"/>
    </source>
</evidence>
<feature type="domain" description="LOB" evidence="3">
    <location>
        <begin position="65"/>
        <end position="166"/>
    </location>
</feature>
<proteinExistence type="inferred from homology"/>
<gene>
    <name evidence="4" type="ORF">KI387_002846</name>
</gene>
<protein>
    <recommendedName>
        <fullName evidence="3">LOB domain-containing protein</fullName>
    </recommendedName>
</protein>
<organism evidence="4 5">
    <name type="scientific">Taxus chinensis</name>
    <name type="common">Chinese yew</name>
    <name type="synonym">Taxus wallichiana var. chinensis</name>
    <dbReference type="NCBI Taxonomy" id="29808"/>
    <lineage>
        <taxon>Eukaryota</taxon>
        <taxon>Viridiplantae</taxon>
        <taxon>Streptophyta</taxon>
        <taxon>Embryophyta</taxon>
        <taxon>Tracheophyta</taxon>
        <taxon>Spermatophyta</taxon>
        <taxon>Pinopsida</taxon>
        <taxon>Pinidae</taxon>
        <taxon>Conifers II</taxon>
        <taxon>Cupressales</taxon>
        <taxon>Taxaceae</taxon>
        <taxon>Taxus</taxon>
    </lineage>
</organism>
<comment type="similarity">
    <text evidence="1">Belongs to the LOB domain-containing protein family.</text>
</comment>
<sequence length="217" mass="23846">MIILVCVAISEAAIVSQNEGDSGSCDEVTRNVFPPHAANVSRFYGSAIIKPSCVVRIAKRNMKSPACAACRVHRKKCSEECFLAPFFPSAEPDKFAIVHRVFGTSNITKMLQGVADSGRADAVNSMVSEASARLENPVHGCTSALYQLQKQIDELESQLAATQAELTNMRWQYDELVLFGATGSREAQQEVYPTDSTSQSIEALMYDDEDPLLFWEI</sequence>
<keyword evidence="5" id="KW-1185">Reference proteome</keyword>
<accession>A0AA38LMK0</accession>
<dbReference type="Proteomes" id="UP000824469">
    <property type="component" value="Unassembled WGS sequence"/>
</dbReference>
<dbReference type="PANTHER" id="PTHR31301">
    <property type="entry name" value="LOB DOMAIN-CONTAINING PROTEIN 4-RELATED"/>
    <property type="match status" value="1"/>
</dbReference>